<dbReference type="PANTHER" id="PTHR22916">
    <property type="entry name" value="GLYCOSYLTRANSFERASE"/>
    <property type="match status" value="1"/>
</dbReference>
<keyword evidence="3" id="KW-1185">Reference proteome</keyword>
<dbReference type="CDD" id="cd00761">
    <property type="entry name" value="Glyco_tranf_GTA_type"/>
    <property type="match status" value="1"/>
</dbReference>
<dbReference type="SUPFAM" id="SSF53448">
    <property type="entry name" value="Nucleotide-diphospho-sugar transferases"/>
    <property type="match status" value="1"/>
</dbReference>
<evidence type="ECO:0000313" key="3">
    <source>
        <dbReference type="Proteomes" id="UP001156882"/>
    </source>
</evidence>
<gene>
    <name evidence="2" type="ORF">GCM10007874_24960</name>
</gene>
<dbReference type="RefSeq" id="WP_284312427.1">
    <property type="nucleotide sequence ID" value="NZ_BSPC01000023.1"/>
</dbReference>
<feature type="domain" description="Glycosyltransferase 2-like" evidence="1">
    <location>
        <begin position="5"/>
        <end position="112"/>
    </location>
</feature>
<dbReference type="Pfam" id="PF00535">
    <property type="entry name" value="Glycos_transf_2"/>
    <property type="match status" value="1"/>
</dbReference>
<sequence>MAEVTVGVPVYNGADLIAESLDCLVNQTFRDIEILIFDNASTDGTQQIIEGFAARDPRIRYLRRPENMGAIKNFIDPLDQATSPYFMWRAHDDLSSPDYIEKLLAGLKQNPGAKLATGTIEHVRRAGRKTEILVPRLPARSLPAIEIVQLMFRSHAGWYYGLWDTATLRPLVHRVWTEFPYAWASDHLTLYPLLLDRAVVAVPETRFVQRLVVKEYTPKKGEKPSLDHVKKMRATFIKSCQDFLAERDFGATTRFILNAAIWPYTGKRVYKARRVLKRELAGHFKRPVPTTQN</sequence>
<comment type="caution">
    <text evidence="2">The sequence shown here is derived from an EMBL/GenBank/DDBJ whole genome shotgun (WGS) entry which is preliminary data.</text>
</comment>
<dbReference type="Gene3D" id="3.90.550.10">
    <property type="entry name" value="Spore Coat Polysaccharide Biosynthesis Protein SpsA, Chain A"/>
    <property type="match status" value="1"/>
</dbReference>
<accession>A0ABQ6CGW7</accession>
<protein>
    <recommendedName>
        <fullName evidence="1">Glycosyltransferase 2-like domain-containing protein</fullName>
    </recommendedName>
</protein>
<name>A0ABQ6CGW7_9HYPH</name>
<dbReference type="InterPro" id="IPR001173">
    <property type="entry name" value="Glyco_trans_2-like"/>
</dbReference>
<evidence type="ECO:0000259" key="1">
    <source>
        <dbReference type="Pfam" id="PF00535"/>
    </source>
</evidence>
<dbReference type="Proteomes" id="UP001156882">
    <property type="component" value="Unassembled WGS sequence"/>
</dbReference>
<proteinExistence type="predicted"/>
<dbReference type="PANTHER" id="PTHR22916:SF56">
    <property type="entry name" value="GLYCOSYL TRANSFERASE"/>
    <property type="match status" value="1"/>
</dbReference>
<organism evidence="2 3">
    <name type="scientific">Labrys miyagiensis</name>
    <dbReference type="NCBI Taxonomy" id="346912"/>
    <lineage>
        <taxon>Bacteria</taxon>
        <taxon>Pseudomonadati</taxon>
        <taxon>Pseudomonadota</taxon>
        <taxon>Alphaproteobacteria</taxon>
        <taxon>Hyphomicrobiales</taxon>
        <taxon>Xanthobacteraceae</taxon>
        <taxon>Labrys</taxon>
    </lineage>
</organism>
<dbReference type="EMBL" id="BSPC01000023">
    <property type="protein sequence ID" value="GLS19479.1"/>
    <property type="molecule type" value="Genomic_DNA"/>
</dbReference>
<reference evidence="3" key="1">
    <citation type="journal article" date="2019" name="Int. J. Syst. Evol. Microbiol.">
        <title>The Global Catalogue of Microorganisms (GCM) 10K type strain sequencing project: providing services to taxonomists for standard genome sequencing and annotation.</title>
        <authorList>
            <consortium name="The Broad Institute Genomics Platform"/>
            <consortium name="The Broad Institute Genome Sequencing Center for Infectious Disease"/>
            <person name="Wu L."/>
            <person name="Ma J."/>
        </authorList>
    </citation>
    <scope>NUCLEOTIDE SEQUENCE [LARGE SCALE GENOMIC DNA]</scope>
    <source>
        <strain evidence="3">NBRC 101365</strain>
    </source>
</reference>
<evidence type="ECO:0000313" key="2">
    <source>
        <dbReference type="EMBL" id="GLS19479.1"/>
    </source>
</evidence>
<dbReference type="InterPro" id="IPR029044">
    <property type="entry name" value="Nucleotide-diphossugar_trans"/>
</dbReference>